<evidence type="ECO:0000256" key="2">
    <source>
        <dbReference type="SAM" id="MobiDB-lite"/>
    </source>
</evidence>
<evidence type="ECO:0000313" key="3">
    <source>
        <dbReference type="EMBL" id="EMP57107.1"/>
    </source>
</evidence>
<feature type="region of interest" description="Disordered" evidence="2">
    <location>
        <begin position="42"/>
        <end position="63"/>
    </location>
</feature>
<dbReference type="Proteomes" id="UP000011960">
    <property type="component" value="Unassembled WGS sequence"/>
</dbReference>
<feature type="coiled-coil region" evidence="1">
    <location>
        <begin position="150"/>
        <end position="177"/>
    </location>
</feature>
<name>M7DHG1_9GAMM</name>
<dbReference type="OrthoDB" id="6362556at2"/>
<dbReference type="EMBL" id="APAT01000005">
    <property type="protein sequence ID" value="EMP57107.1"/>
    <property type="molecule type" value="Genomic_DNA"/>
</dbReference>
<keyword evidence="4" id="KW-1185">Reference proteome</keyword>
<accession>M7DHG1</accession>
<comment type="caution">
    <text evidence="3">The sequence shown here is derived from an EMBL/GenBank/DDBJ whole genome shotgun (WGS) entry which is preliminary data.</text>
</comment>
<protein>
    <submittedName>
        <fullName evidence="3">Uncharacterized protein</fullName>
    </submittedName>
</protein>
<dbReference type="AlphaFoldDB" id="M7DHG1"/>
<evidence type="ECO:0000256" key="1">
    <source>
        <dbReference type="SAM" id="Coils"/>
    </source>
</evidence>
<sequence>MARKYTEYERKIADASKAWRHYEWICSDEYAQREEDRHVVIAGKNYTGRPPVPLETQKRRAKDRYQDALAELRDYESKKHKKRMPEDEVKAFVDAQQKGKGRPAGGRAIALQKYIRRIERQIDDTIDAPESDFQQRSGLGRPPMSRAMKVKHYENLIAKAKSELLDLYSEMTEKERLWHELHDLKTDRRQLKMALRNPEHSQSKGVIRKYDDADQISTELDKVNAEITKKEVRMSMLEAGIDAKDDKKESEHDELQELEIYQERLRRMIKLKKEAQELEEQARQLGIDPDSLKS</sequence>
<keyword evidence="1" id="KW-0175">Coiled coil</keyword>
<evidence type="ECO:0000313" key="4">
    <source>
        <dbReference type="Proteomes" id="UP000011960"/>
    </source>
</evidence>
<feature type="coiled-coil region" evidence="1">
    <location>
        <begin position="258"/>
        <end position="288"/>
    </location>
</feature>
<proteinExistence type="predicted"/>
<organism evidence="3 4">
    <name type="scientific">Marinobacter santoriniensis NKSG1</name>
    <dbReference type="NCBI Taxonomy" id="1288826"/>
    <lineage>
        <taxon>Bacteria</taxon>
        <taxon>Pseudomonadati</taxon>
        <taxon>Pseudomonadota</taxon>
        <taxon>Gammaproteobacteria</taxon>
        <taxon>Pseudomonadales</taxon>
        <taxon>Marinobacteraceae</taxon>
        <taxon>Marinobacter</taxon>
    </lineage>
</organism>
<gene>
    <name evidence="3" type="ORF">MSNKSG1_00753</name>
</gene>
<reference evidence="3 4" key="1">
    <citation type="journal article" date="2013" name="Genome Announc.">
        <title>Genome Sequence of Hydrothermal Arsenic-Respiring Bacterium Marinobacter santoriniensis NKSG1T.</title>
        <authorList>
            <person name="Handley K.M."/>
            <person name="Upton M."/>
            <person name="Beatson S.A."/>
            <person name="Hery M."/>
            <person name="Lloyd J.R."/>
        </authorList>
    </citation>
    <scope>NUCLEOTIDE SEQUENCE [LARGE SCALE GENOMIC DNA]</scope>
    <source>
        <strain evidence="3 4">NKSG1</strain>
    </source>
</reference>
<dbReference type="PATRIC" id="fig|1288826.3.peg.146"/>
<dbReference type="RefSeq" id="WP_008937316.1">
    <property type="nucleotide sequence ID" value="NZ_APAT01000005.1"/>
</dbReference>